<proteinExistence type="predicted"/>
<gene>
    <name evidence="2" type="ORF">Purlil1_281</name>
</gene>
<dbReference type="EMBL" id="JAWRVI010000001">
    <property type="protein sequence ID" value="KAK4095485.1"/>
    <property type="molecule type" value="Genomic_DNA"/>
</dbReference>
<organism evidence="2 3">
    <name type="scientific">Purpureocillium lilacinum</name>
    <name type="common">Paecilomyces lilacinus</name>
    <dbReference type="NCBI Taxonomy" id="33203"/>
    <lineage>
        <taxon>Eukaryota</taxon>
        <taxon>Fungi</taxon>
        <taxon>Dikarya</taxon>
        <taxon>Ascomycota</taxon>
        <taxon>Pezizomycotina</taxon>
        <taxon>Sordariomycetes</taxon>
        <taxon>Hypocreomycetidae</taxon>
        <taxon>Hypocreales</taxon>
        <taxon>Ophiocordycipitaceae</taxon>
        <taxon>Purpureocillium</taxon>
    </lineage>
</organism>
<name>A0ABR0CGM4_PURLI</name>
<reference evidence="2 3" key="1">
    <citation type="journal article" date="2024" name="Microbiol. Resour. Announc.">
        <title>Genome annotations for the ascomycete fungi Trichoderma harzianum, Trichoderma aggressivum, and Purpureocillium lilacinum.</title>
        <authorList>
            <person name="Beijen E.P.W."/>
            <person name="Ohm R.A."/>
        </authorList>
    </citation>
    <scope>NUCLEOTIDE SEQUENCE [LARGE SCALE GENOMIC DNA]</scope>
    <source>
        <strain evidence="2 3">CBS 150709</strain>
    </source>
</reference>
<evidence type="ECO:0000256" key="1">
    <source>
        <dbReference type="SAM" id="MobiDB-lite"/>
    </source>
</evidence>
<feature type="region of interest" description="Disordered" evidence="1">
    <location>
        <begin position="1"/>
        <end position="22"/>
    </location>
</feature>
<protein>
    <submittedName>
        <fullName evidence="2">Uncharacterized protein</fullName>
    </submittedName>
</protein>
<feature type="compositionally biased region" description="Polar residues" evidence="1">
    <location>
        <begin position="7"/>
        <end position="22"/>
    </location>
</feature>
<evidence type="ECO:0000313" key="3">
    <source>
        <dbReference type="Proteomes" id="UP001287286"/>
    </source>
</evidence>
<feature type="compositionally biased region" description="Basic and acidic residues" evidence="1">
    <location>
        <begin position="95"/>
        <end position="104"/>
    </location>
</feature>
<comment type="caution">
    <text evidence="2">The sequence shown here is derived from an EMBL/GenBank/DDBJ whole genome shotgun (WGS) entry which is preliminary data.</text>
</comment>
<accession>A0ABR0CGM4</accession>
<sequence>MLRSDALATQRTQRLNGGPSQVSLPFFRGAPPWLRRTSRSVAVPERKRWDAGRRLGYAREEGVRHILCVWPAQASEAAYTRMSRQWPVAYGKRERMGGNGREEGQCNSVGLEVGGGRRRRESDDSVTNTEFTRVLRVSRNTGDVTSGRGEFQGRRRTAARARTARVMARPRFPHREIAGTRARSAMLSIRLGRRSHDPGAAQTPCCVSIVPVAQG</sequence>
<dbReference type="Proteomes" id="UP001287286">
    <property type="component" value="Unassembled WGS sequence"/>
</dbReference>
<feature type="region of interest" description="Disordered" evidence="1">
    <location>
        <begin position="95"/>
        <end position="127"/>
    </location>
</feature>
<keyword evidence="3" id="KW-1185">Reference proteome</keyword>
<evidence type="ECO:0000313" key="2">
    <source>
        <dbReference type="EMBL" id="KAK4095485.1"/>
    </source>
</evidence>